<evidence type="ECO:0000256" key="3">
    <source>
        <dbReference type="RuleBase" id="RU000363"/>
    </source>
</evidence>
<dbReference type="Gene3D" id="3.40.50.720">
    <property type="entry name" value="NAD(P)-binding Rossmann-like Domain"/>
    <property type="match status" value="1"/>
</dbReference>
<evidence type="ECO:0000256" key="2">
    <source>
        <dbReference type="ARBA" id="ARBA00023002"/>
    </source>
</evidence>
<comment type="similarity">
    <text evidence="1 3">Belongs to the short-chain dehydrogenases/reductases (SDR) family.</text>
</comment>
<dbReference type="InterPro" id="IPR002347">
    <property type="entry name" value="SDR_fam"/>
</dbReference>
<dbReference type="CDD" id="cd05233">
    <property type="entry name" value="SDR_c"/>
    <property type="match status" value="1"/>
</dbReference>
<evidence type="ECO:0000313" key="4">
    <source>
        <dbReference type="EMBL" id="RRK32967.1"/>
    </source>
</evidence>
<dbReference type="SUPFAM" id="SSF51735">
    <property type="entry name" value="NAD(P)-binding Rossmann-fold domains"/>
    <property type="match status" value="1"/>
</dbReference>
<keyword evidence="5" id="KW-1185">Reference proteome</keyword>
<dbReference type="Pfam" id="PF00106">
    <property type="entry name" value="adh_short"/>
    <property type="match status" value="1"/>
</dbReference>
<dbReference type="EMBL" id="RHJS01000002">
    <property type="protein sequence ID" value="RRK32967.1"/>
    <property type="molecule type" value="Genomic_DNA"/>
</dbReference>
<evidence type="ECO:0000256" key="1">
    <source>
        <dbReference type="ARBA" id="ARBA00006484"/>
    </source>
</evidence>
<organism evidence="4 5">
    <name type="scientific">Schaedlerella arabinosiphila</name>
    <dbReference type="NCBI Taxonomy" id="2044587"/>
    <lineage>
        <taxon>Bacteria</taxon>
        <taxon>Bacillati</taxon>
        <taxon>Bacillota</taxon>
        <taxon>Clostridia</taxon>
        <taxon>Lachnospirales</taxon>
        <taxon>Lachnospiraceae</taxon>
        <taxon>Schaedlerella</taxon>
    </lineage>
</organism>
<dbReference type="PIRSF" id="PIRSF000126">
    <property type="entry name" value="11-beta-HSD1"/>
    <property type="match status" value="1"/>
</dbReference>
<dbReference type="PRINTS" id="PR00080">
    <property type="entry name" value="SDRFAMILY"/>
</dbReference>
<dbReference type="Proteomes" id="UP000274920">
    <property type="component" value="Unassembled WGS sequence"/>
</dbReference>
<gene>
    <name evidence="4" type="ORF">EBB54_17640</name>
</gene>
<dbReference type="InterPro" id="IPR036291">
    <property type="entry name" value="NAD(P)-bd_dom_sf"/>
</dbReference>
<reference evidence="4" key="1">
    <citation type="submission" date="2018-10" db="EMBL/GenBank/DDBJ databases">
        <title>Schaedlerella arabinophila gen. nov. sp. nov., isolated from the mouse intestinal tract and comparative analysis with the genome of the closely related altered Schaedler flora strain ASF502.</title>
        <authorList>
            <person name="Miyake S."/>
            <person name="Soh M."/>
            <person name="Seedorf H."/>
        </authorList>
    </citation>
    <scope>NUCLEOTIDE SEQUENCE [LARGE SCALE GENOMIC DNA]</scope>
    <source>
        <strain evidence="4">DSM 106076</strain>
    </source>
</reference>
<sequence length="257" mass="29122">MGNVLITGTTSGLGKAFTEKFASMGNNIILVSRDIQKLKKQQLYLQNQYHVTVNFIAYDLTKEDAADLIMEQIETWNTPIDFLVNNAGFNECGLFSQTDLDKEIKMIDLHIRFITQLTKRILSIMKKNNYGHILNIGSTGSFIPSPSDAVYSATKAYIMSFSNALYGEYRNTGIKITLLCPGATETEFARKANIEQTLLFKYAVMKPDKVVKISYPKIIKGKRLIIPGIYNKLLVFFSKIIPIEITNKLTMIMMKNY</sequence>
<dbReference type="PANTHER" id="PTHR43086:SF3">
    <property type="entry name" value="NADP-DEPENDENT 3-HYDROXY ACID DEHYDROGENASE YDFG"/>
    <property type="match status" value="1"/>
</dbReference>
<dbReference type="GO" id="GO:0016491">
    <property type="term" value="F:oxidoreductase activity"/>
    <property type="evidence" value="ECO:0007669"/>
    <property type="project" value="UniProtKB-KW"/>
</dbReference>
<keyword evidence="2" id="KW-0560">Oxidoreductase</keyword>
<accession>A0A3R8R678</accession>
<comment type="caution">
    <text evidence="4">The sequence shown here is derived from an EMBL/GenBank/DDBJ whole genome shotgun (WGS) entry which is preliminary data.</text>
</comment>
<protein>
    <submittedName>
        <fullName evidence="4">SDR family oxidoreductase</fullName>
    </submittedName>
</protein>
<dbReference type="PANTHER" id="PTHR43086">
    <property type="entry name" value="VERY-LONG-CHAIN 3-OXOOACYL-COA REDUCTASE"/>
    <property type="match status" value="1"/>
</dbReference>
<proteinExistence type="inferred from homology"/>
<evidence type="ECO:0000313" key="5">
    <source>
        <dbReference type="Proteomes" id="UP000274920"/>
    </source>
</evidence>
<name>A0A3R8R678_9FIRM</name>
<dbReference type="PRINTS" id="PR00081">
    <property type="entry name" value="GDHRDH"/>
</dbReference>
<dbReference type="RefSeq" id="WP_125128363.1">
    <property type="nucleotide sequence ID" value="NZ_RHJS01000002.1"/>
</dbReference>
<dbReference type="AlphaFoldDB" id="A0A3R8R678"/>